<proteinExistence type="predicted"/>
<feature type="compositionally biased region" description="Polar residues" evidence="1">
    <location>
        <begin position="212"/>
        <end position="224"/>
    </location>
</feature>
<name>A0A1Q3D9V5_CEPFO</name>
<dbReference type="OrthoDB" id="1912561at2759"/>
<protein>
    <submittedName>
        <fullName evidence="2">UBN2_3 domain-containing protein</fullName>
    </submittedName>
</protein>
<dbReference type="AlphaFoldDB" id="A0A1Q3D9V5"/>
<sequence length="278" mass="30605">SSLTNFTNIHHFLSIKLTSKNYLIWQSQFLPLLNGYDLMQFVDGSSSPPPRYLSYTPVDIHVLNPDFLAWYKQDQLLLSWILSSLTESVHAQVVGLTTSLWSALAAAFASPSQERVMQLHLDLHNVSKGADSMAVYLQKVKSISDALALASTPVSDEDFIIYILGGLGDEYRAFVSSISTQSTLITLADLHGLLLTEEIRAQSALMHLSNASANTATKTSNPDSRQNHGRGHSSSARMGRGKSNSHFSAPHSSYIPPHPLCQICNQPRHSALNCPQRF</sequence>
<reference evidence="3" key="1">
    <citation type="submission" date="2016-04" db="EMBL/GenBank/DDBJ databases">
        <title>Cephalotus genome sequencing.</title>
        <authorList>
            <person name="Fukushima K."/>
            <person name="Hasebe M."/>
            <person name="Fang X."/>
        </authorList>
    </citation>
    <scope>NUCLEOTIDE SEQUENCE [LARGE SCALE GENOMIC DNA]</scope>
    <source>
        <strain evidence="3">cv. St1</strain>
    </source>
</reference>
<feature type="non-terminal residue" evidence="2">
    <location>
        <position position="1"/>
    </location>
</feature>
<accession>A0A1Q3D9V5</accession>
<evidence type="ECO:0000313" key="2">
    <source>
        <dbReference type="EMBL" id="GAV89277.1"/>
    </source>
</evidence>
<evidence type="ECO:0000256" key="1">
    <source>
        <dbReference type="SAM" id="MobiDB-lite"/>
    </source>
</evidence>
<gene>
    <name evidence="2" type="ORF">CFOL_v3_32695</name>
</gene>
<feature type="non-terminal residue" evidence="2">
    <location>
        <position position="278"/>
    </location>
</feature>
<dbReference type="PANTHER" id="PTHR47481:SF22">
    <property type="entry name" value="RETROTRANSPOSON GAG DOMAIN-CONTAINING PROTEIN"/>
    <property type="match status" value="1"/>
</dbReference>
<dbReference type="Proteomes" id="UP000187406">
    <property type="component" value="Unassembled WGS sequence"/>
</dbReference>
<feature type="compositionally biased region" description="Polar residues" evidence="1">
    <location>
        <begin position="232"/>
        <end position="251"/>
    </location>
</feature>
<feature type="region of interest" description="Disordered" evidence="1">
    <location>
        <begin position="212"/>
        <end position="251"/>
    </location>
</feature>
<organism evidence="2 3">
    <name type="scientific">Cephalotus follicularis</name>
    <name type="common">Albany pitcher plant</name>
    <dbReference type="NCBI Taxonomy" id="3775"/>
    <lineage>
        <taxon>Eukaryota</taxon>
        <taxon>Viridiplantae</taxon>
        <taxon>Streptophyta</taxon>
        <taxon>Embryophyta</taxon>
        <taxon>Tracheophyta</taxon>
        <taxon>Spermatophyta</taxon>
        <taxon>Magnoliopsida</taxon>
        <taxon>eudicotyledons</taxon>
        <taxon>Gunneridae</taxon>
        <taxon>Pentapetalae</taxon>
        <taxon>rosids</taxon>
        <taxon>fabids</taxon>
        <taxon>Oxalidales</taxon>
        <taxon>Cephalotaceae</taxon>
        <taxon>Cephalotus</taxon>
    </lineage>
</organism>
<dbReference type="EMBL" id="BDDD01005373">
    <property type="protein sequence ID" value="GAV89277.1"/>
    <property type="molecule type" value="Genomic_DNA"/>
</dbReference>
<comment type="caution">
    <text evidence="2">The sequence shown here is derived from an EMBL/GenBank/DDBJ whole genome shotgun (WGS) entry which is preliminary data.</text>
</comment>
<dbReference type="Pfam" id="PF14223">
    <property type="entry name" value="Retrotran_gag_2"/>
    <property type="match status" value="1"/>
</dbReference>
<evidence type="ECO:0000313" key="3">
    <source>
        <dbReference type="Proteomes" id="UP000187406"/>
    </source>
</evidence>
<dbReference type="PANTHER" id="PTHR47481">
    <property type="match status" value="1"/>
</dbReference>
<keyword evidence="3" id="KW-1185">Reference proteome</keyword>
<dbReference type="InParanoid" id="A0A1Q3D9V5"/>